<evidence type="ECO:0000313" key="2">
    <source>
        <dbReference type="Proteomes" id="UP000269352"/>
    </source>
</evidence>
<evidence type="ECO:0000313" key="1">
    <source>
        <dbReference type="EMBL" id="GBR74678.1"/>
    </source>
</evidence>
<dbReference type="EMBL" id="BGZN01000067">
    <property type="protein sequence ID" value="GBR74678.1"/>
    <property type="molecule type" value="Genomic_DNA"/>
</dbReference>
<sequence length="768" mass="89151">MEISIYSKSTDDELKKLHEQFSAKYGAALQDDARSLEDRQLIRLVAKKIKQPDKQTEEIHSVQEFIKEYLYRKLKELALLIYLAMDKCKDFGPMGEQRVSISFCRNVLNISNNREVTQFDADRFRRLLDECDKRNGVKSGDAYLAYLKKDFVLELFGIKYGYLDLSGLNLLFDLIGLGCYLLSAHHRSFGVRFIFGAVEKKELENNQVFIIQQEYIRAPQFVLSIAAEVFQDSTMIRREACEVIFFNKWQKFFDQSKAERKHALHHVNSALREGVKEKALAFYAAQKTEDVLKVKEIFIEEMIDGILWHEMGHHVSFQDMGQPYRALVNTFTEGAENIGAILPEALADWAPEQGARKGAFTRFLELSKTDVRRAARDLYVYISDNWFVDESEEFMSLMSNILAGLAVYFVQPDGAVDFARLSKEKDQIYSFLQKRYKGLIDRLLAVFQQSIYEVGIHRLDYNGLEKEVFKMYQNAYAGHRYTMEELRAYSPFWINITAYLKKFSKANWEKYQEILAEEADLVEKMILRVVTKGQEEKYKNSLREYIITRAKELGLIQILPEIDSTAAVRAACAAMKMPDAVLEKVQARFTEIMNDKPYEISISYDGEKDPFIAAVQEMLLKSGYGSIKSGMLIGEYYNPESGTEERKQYIKNELESLRDQLESEMYLEIDILRVNGKYPAAKPIIEELLQTVTFLDGRKLAEKIKNVEFSPLDNDALLEVFVPLKRGYMDWNTSQAVWRINQDLRPDEFMLQWTIDRDFLEALIEAYS</sequence>
<dbReference type="Proteomes" id="UP000269352">
    <property type="component" value="Unassembled WGS sequence"/>
</dbReference>
<name>A0A388TDM7_TERA1</name>
<proteinExistence type="predicted"/>
<reference evidence="1 2" key="1">
    <citation type="journal article" date="2019" name="ISME J.">
        <title>Genome analyses of uncultured TG2/ZB3 bacteria in 'Margulisbacteria' specifically attached to ectosymbiotic spirochetes of protists in the termite gut.</title>
        <authorList>
            <person name="Utami Y.D."/>
            <person name="Kuwahara H."/>
            <person name="Igai K."/>
            <person name="Murakami T."/>
            <person name="Sugaya K."/>
            <person name="Morikawa T."/>
            <person name="Nagura Y."/>
            <person name="Yuki M."/>
            <person name="Deevong P."/>
            <person name="Inoue T."/>
            <person name="Kihara K."/>
            <person name="Lo N."/>
            <person name="Yamada A."/>
            <person name="Ohkuma M."/>
            <person name="Hongoh Y."/>
        </authorList>
    </citation>
    <scope>NUCLEOTIDE SEQUENCE [LARGE SCALE GENOMIC DNA]</scope>
    <source>
        <strain evidence="1">NkOx7-01</strain>
    </source>
</reference>
<dbReference type="AlphaFoldDB" id="A0A388TDM7"/>
<gene>
    <name evidence="1" type="ORF">NO1_1812</name>
</gene>
<protein>
    <submittedName>
        <fullName evidence="1">Uncharacterized protein</fullName>
    </submittedName>
</protein>
<organism evidence="1 2">
    <name type="scientific">Termititenax aidoneus</name>
    <dbReference type="NCBI Taxonomy" id="2218524"/>
    <lineage>
        <taxon>Bacteria</taxon>
        <taxon>Bacillati</taxon>
        <taxon>Candidatus Margulisiibacteriota</taxon>
        <taxon>Candidatus Termititenacia</taxon>
        <taxon>Candidatus Termititenacales</taxon>
        <taxon>Candidatus Termititenacaceae</taxon>
        <taxon>Candidatus Termititenax</taxon>
    </lineage>
</organism>
<keyword evidence="2" id="KW-1185">Reference proteome</keyword>
<accession>A0A388TDM7</accession>
<comment type="caution">
    <text evidence="1">The sequence shown here is derived from an EMBL/GenBank/DDBJ whole genome shotgun (WGS) entry which is preliminary data.</text>
</comment>